<dbReference type="RefSeq" id="WP_090590101.1">
    <property type="nucleotide sequence ID" value="NZ_CP104302.1"/>
</dbReference>
<evidence type="ECO:0000313" key="2">
    <source>
        <dbReference type="Proteomes" id="UP000230551"/>
    </source>
</evidence>
<protein>
    <submittedName>
        <fullName evidence="1">Uncharacterized protein</fullName>
    </submittedName>
</protein>
<evidence type="ECO:0000313" key="1">
    <source>
        <dbReference type="EMBL" id="PIB74443.1"/>
    </source>
</evidence>
<dbReference type="STRING" id="85968.GCA_900073015_02721"/>
<organism evidence="1 2">
    <name type="scientific">Mycolicibacterium brumae</name>
    <dbReference type="NCBI Taxonomy" id="85968"/>
    <lineage>
        <taxon>Bacteria</taxon>
        <taxon>Bacillati</taxon>
        <taxon>Actinomycetota</taxon>
        <taxon>Actinomycetes</taxon>
        <taxon>Mycobacteriales</taxon>
        <taxon>Mycobacteriaceae</taxon>
        <taxon>Mycolicibacterium</taxon>
    </lineage>
</organism>
<dbReference type="AlphaFoldDB" id="A0A2G5P8V7"/>
<proteinExistence type="predicted"/>
<comment type="caution">
    <text evidence="1">The sequence shown here is derived from an EMBL/GenBank/DDBJ whole genome shotgun (WGS) entry which is preliminary data.</text>
</comment>
<dbReference type="OrthoDB" id="4764675at2"/>
<dbReference type="Proteomes" id="UP000230551">
    <property type="component" value="Unassembled WGS sequence"/>
</dbReference>
<accession>A0A2G5P8V7</accession>
<dbReference type="EMBL" id="PDCN02000017">
    <property type="protein sequence ID" value="PIB74443.1"/>
    <property type="molecule type" value="Genomic_DNA"/>
</dbReference>
<name>A0A2G5P8V7_9MYCO</name>
<keyword evidence="2" id="KW-1185">Reference proteome</keyword>
<sequence>MSKKSDHDTVAEAAGHLFGLVVRTRFRNPGTSSDPYMDSLLLWLSVVHEVREIIEPVAVRPEVTLDHVETIYRCGVKHWLAGDAPVDDPNPSDDYLTNDELIAALRDAIDPPDVWLP</sequence>
<reference evidence="1 2" key="1">
    <citation type="journal article" date="2017" name="Infect. Genet. Evol.">
        <title>The new phylogeny of the genus Mycobacterium: The old and the news.</title>
        <authorList>
            <person name="Tortoli E."/>
            <person name="Fedrizzi T."/>
            <person name="Meehan C.J."/>
            <person name="Trovato A."/>
            <person name="Grottola A."/>
            <person name="Giacobazzi E."/>
            <person name="Serpini G.F."/>
            <person name="Tagliazucchi S."/>
            <person name="Fabio A."/>
            <person name="Bettua C."/>
            <person name="Bertorelli R."/>
            <person name="Frascaro F."/>
            <person name="De Sanctis V."/>
            <person name="Pecorari M."/>
            <person name="Jousson O."/>
            <person name="Segata N."/>
            <person name="Cirillo D.M."/>
        </authorList>
    </citation>
    <scope>NUCLEOTIDE SEQUENCE [LARGE SCALE GENOMIC DNA]</scope>
    <source>
        <strain evidence="1 2">CIP1034565</strain>
    </source>
</reference>
<gene>
    <name evidence="1" type="ORF">CQY22_013320</name>
</gene>